<dbReference type="RefSeq" id="WP_184042433.1">
    <property type="nucleotide sequence ID" value="NZ_JACIGK010000002.1"/>
</dbReference>
<evidence type="ECO:0000259" key="6">
    <source>
        <dbReference type="Pfam" id="PF04586"/>
    </source>
</evidence>
<reference evidence="8 9" key="1">
    <citation type="submission" date="2020-08" db="EMBL/GenBank/DDBJ databases">
        <title>Genome sequencing of Purple Non-Sulfur Bacteria from various extreme environments.</title>
        <authorList>
            <person name="Mayer M."/>
        </authorList>
    </citation>
    <scope>NUCLEOTIDE SEQUENCE [LARGE SCALE GENOMIC DNA]</scope>
    <source>
        <strain evidence="8 9">JA131</strain>
    </source>
</reference>
<evidence type="ECO:0000256" key="3">
    <source>
        <dbReference type="ARBA" id="ARBA00022670"/>
    </source>
</evidence>
<protein>
    <submittedName>
        <fullName evidence="8">HK97 family phage major capsid protein/HK97 family phage prohead protease</fullName>
    </submittedName>
</protein>
<evidence type="ECO:0000313" key="8">
    <source>
        <dbReference type="EMBL" id="MBB4264801.1"/>
    </source>
</evidence>
<dbReference type="NCBIfam" id="TIGR01554">
    <property type="entry name" value="major_cap_HK97"/>
    <property type="match status" value="1"/>
</dbReference>
<gene>
    <name evidence="8" type="ORF">GGD89_000408</name>
</gene>
<feature type="domain" description="Prohead serine protease" evidence="6">
    <location>
        <begin position="14"/>
        <end position="152"/>
    </location>
</feature>
<dbReference type="Pfam" id="PF04586">
    <property type="entry name" value="Peptidase_S78"/>
    <property type="match status" value="1"/>
</dbReference>
<dbReference type="InterPro" id="IPR054612">
    <property type="entry name" value="Phage_capsid-like_C"/>
</dbReference>
<accession>A0A7W6W8V0</accession>
<dbReference type="InterPro" id="IPR006433">
    <property type="entry name" value="Prohead_protease"/>
</dbReference>
<keyword evidence="9" id="KW-1185">Reference proteome</keyword>
<evidence type="ECO:0000256" key="2">
    <source>
        <dbReference type="ARBA" id="ARBA00022612"/>
    </source>
</evidence>
<dbReference type="SUPFAM" id="SSF56563">
    <property type="entry name" value="Major capsid protein gp5"/>
    <property type="match status" value="1"/>
</dbReference>
<dbReference type="AlphaFoldDB" id="A0A7W6W8V0"/>
<keyword evidence="4" id="KW-0378">Hydrolase</keyword>
<dbReference type="Gene3D" id="3.30.2320.10">
    <property type="entry name" value="hypothetical protein PF0899 domain"/>
    <property type="match status" value="1"/>
</dbReference>
<comment type="subcellular location">
    <subcellularLocation>
        <location evidence="1">Virion</location>
    </subcellularLocation>
</comment>
<keyword evidence="3 8" id="KW-0645">Protease</keyword>
<dbReference type="GO" id="GO:0006508">
    <property type="term" value="P:proteolysis"/>
    <property type="evidence" value="ECO:0007669"/>
    <property type="project" value="UniProtKB-KW"/>
</dbReference>
<evidence type="ECO:0000256" key="5">
    <source>
        <dbReference type="SAM" id="MobiDB-lite"/>
    </source>
</evidence>
<comment type="caution">
    <text evidence="8">The sequence shown here is derived from an EMBL/GenBank/DDBJ whole genome shotgun (WGS) entry which is preliminary data.</text>
</comment>
<organism evidence="8 9">
    <name type="scientific">Roseospira visakhapatnamensis</name>
    <dbReference type="NCBI Taxonomy" id="390880"/>
    <lineage>
        <taxon>Bacteria</taxon>
        <taxon>Pseudomonadati</taxon>
        <taxon>Pseudomonadota</taxon>
        <taxon>Alphaproteobacteria</taxon>
        <taxon>Rhodospirillales</taxon>
        <taxon>Rhodospirillaceae</taxon>
        <taxon>Roseospira</taxon>
    </lineage>
</organism>
<evidence type="ECO:0000256" key="1">
    <source>
        <dbReference type="ARBA" id="ARBA00004328"/>
    </source>
</evidence>
<keyword evidence="2" id="KW-1188">Viral release from host cell</keyword>
<name>A0A7W6W8V0_9PROT</name>
<evidence type="ECO:0000313" key="9">
    <source>
        <dbReference type="Proteomes" id="UP000554286"/>
    </source>
</evidence>
<dbReference type="InterPro" id="IPR054613">
    <property type="entry name" value="Peptidase_S78_dom"/>
</dbReference>
<dbReference type="GO" id="GO:0008233">
    <property type="term" value="F:peptidase activity"/>
    <property type="evidence" value="ECO:0007669"/>
    <property type="project" value="UniProtKB-KW"/>
</dbReference>
<feature type="region of interest" description="Disordered" evidence="5">
    <location>
        <begin position="156"/>
        <end position="187"/>
    </location>
</feature>
<dbReference type="NCBIfam" id="TIGR01543">
    <property type="entry name" value="proheadase_HK97"/>
    <property type="match status" value="1"/>
</dbReference>
<dbReference type="Gene3D" id="3.30.2400.10">
    <property type="entry name" value="Major capsid protein gp5"/>
    <property type="match status" value="1"/>
</dbReference>
<evidence type="ECO:0000259" key="7">
    <source>
        <dbReference type="Pfam" id="PF05065"/>
    </source>
</evidence>
<dbReference type="InterPro" id="IPR024455">
    <property type="entry name" value="Phage_capsid"/>
</dbReference>
<dbReference type="Pfam" id="PF05065">
    <property type="entry name" value="Phage_capsid"/>
    <property type="match status" value="1"/>
</dbReference>
<proteinExistence type="predicted"/>
<sequence length="548" mass="57503">MPDIELRFAPTLGAEGTFRGLASAYGVLDQHGTAFGPGAFSASLAETRADARKVPLLLHHDATRVCGVVETLTDTPDGLEIEGRFVLDTRDGAEAHALAKAGALALSVGFKRVRDQPRAGGGRTITAARLAEVSCVAVASNPKTRITEVRSTAARAAQQKESAMDANTEAAPETRADETSTEPGDLSGRVSALETRVEGIANDVSAIKASVTKTEARADRLEARAGRAGVTATPANDAPGIETRAFDTFIRRGREALGAEEIRSLHVADDTSGGYLTTPDFRADLLKGLQEISPIRRLAAVTSTSAGEIVLPKLTTRPTAVWVSEIGARTGTEPAFGQVRIPVHEASVYVDVSTQLLEDAAINVSAELSNMLATEYARLEGVAFLSGDGTGKPSGILTSADLVTMANGSTTVLSADALIGLLYSLKPTYRARGSWIMNPSTIATVRKMKASDGHYLWQDGLAAGQPATFLGFPVAEAADMPEIASGAVPVLFGDWKTAYRVVTRAGVSILRDPYTQATNGLTRFHSRMRVGGALTMPEAAVGLTMATS</sequence>
<evidence type="ECO:0000256" key="4">
    <source>
        <dbReference type="ARBA" id="ARBA00022801"/>
    </source>
</evidence>
<feature type="domain" description="Phage capsid-like C-terminal" evidence="7">
    <location>
        <begin position="273"/>
        <end position="544"/>
    </location>
</feature>
<dbReference type="EMBL" id="JACIGK010000002">
    <property type="protein sequence ID" value="MBB4264801.1"/>
    <property type="molecule type" value="Genomic_DNA"/>
</dbReference>
<dbReference type="Proteomes" id="UP000554286">
    <property type="component" value="Unassembled WGS sequence"/>
</dbReference>